<accession>A0A645G1G5</accession>
<gene>
    <name evidence="1" type="ORF">SDC9_167144</name>
</gene>
<sequence>MTHPIDMSTQSLINSLINGFLCQKLTAGITVIHPVLTNIKTGFIKCRISRLRIDDCITENAGGRDIVKEGLAGLCQLQQIVRPVKIGDGNRLIAAVMVDIRGTMNNLTDIGL</sequence>
<dbReference type="AlphaFoldDB" id="A0A645G1G5"/>
<proteinExistence type="predicted"/>
<reference evidence="1" key="1">
    <citation type="submission" date="2019-08" db="EMBL/GenBank/DDBJ databases">
        <authorList>
            <person name="Kucharzyk K."/>
            <person name="Murdoch R.W."/>
            <person name="Higgins S."/>
            <person name="Loffler F."/>
        </authorList>
    </citation>
    <scope>NUCLEOTIDE SEQUENCE</scope>
</reference>
<organism evidence="1">
    <name type="scientific">bioreactor metagenome</name>
    <dbReference type="NCBI Taxonomy" id="1076179"/>
    <lineage>
        <taxon>unclassified sequences</taxon>
        <taxon>metagenomes</taxon>
        <taxon>ecological metagenomes</taxon>
    </lineage>
</organism>
<dbReference type="EMBL" id="VSSQ01067379">
    <property type="protein sequence ID" value="MPN19772.1"/>
    <property type="molecule type" value="Genomic_DNA"/>
</dbReference>
<name>A0A645G1G5_9ZZZZ</name>
<evidence type="ECO:0000313" key="1">
    <source>
        <dbReference type="EMBL" id="MPN19772.1"/>
    </source>
</evidence>
<protein>
    <submittedName>
        <fullName evidence="1">Uncharacterized protein</fullName>
    </submittedName>
</protein>
<comment type="caution">
    <text evidence="1">The sequence shown here is derived from an EMBL/GenBank/DDBJ whole genome shotgun (WGS) entry which is preliminary data.</text>
</comment>